<evidence type="ECO:0000256" key="5">
    <source>
        <dbReference type="ARBA" id="ARBA00022741"/>
    </source>
</evidence>
<dbReference type="AlphaFoldDB" id="A0A0W8FY72"/>
<comment type="catalytic activity">
    <reaction evidence="10">
        <text>XTP + H2O = XMP + diphosphate + H(+)</text>
        <dbReference type="Rhea" id="RHEA:28610"/>
        <dbReference type="ChEBI" id="CHEBI:15377"/>
        <dbReference type="ChEBI" id="CHEBI:15378"/>
        <dbReference type="ChEBI" id="CHEBI:33019"/>
        <dbReference type="ChEBI" id="CHEBI:57464"/>
        <dbReference type="ChEBI" id="CHEBI:61314"/>
        <dbReference type="EC" id="3.6.1.66"/>
    </reaction>
</comment>
<dbReference type="PANTHER" id="PTHR11067">
    <property type="entry name" value="INOSINE TRIPHOSPHATE PYROPHOSPHATASE/HAM1 PROTEIN"/>
    <property type="match status" value="1"/>
</dbReference>
<evidence type="ECO:0000256" key="10">
    <source>
        <dbReference type="ARBA" id="ARBA00052017"/>
    </source>
</evidence>
<organism evidence="17">
    <name type="scientific">hydrocarbon metagenome</name>
    <dbReference type="NCBI Taxonomy" id="938273"/>
    <lineage>
        <taxon>unclassified sequences</taxon>
        <taxon>metagenomes</taxon>
        <taxon>ecological metagenomes</taxon>
    </lineage>
</organism>
<comment type="caution">
    <text evidence="17">The sequence shown here is derived from an EMBL/GenBank/DDBJ whole genome shotgun (WGS) entry which is preliminary data.</text>
</comment>
<keyword evidence="8" id="KW-0546">Nucleotide metabolism</keyword>
<keyword evidence="6 17" id="KW-0378">Hydrolase</keyword>
<evidence type="ECO:0000256" key="6">
    <source>
        <dbReference type="ARBA" id="ARBA00022801"/>
    </source>
</evidence>
<evidence type="ECO:0000256" key="16">
    <source>
        <dbReference type="ARBA" id="ARBA00083635"/>
    </source>
</evidence>
<dbReference type="GO" id="GO:0046872">
    <property type="term" value="F:metal ion binding"/>
    <property type="evidence" value="ECO:0007669"/>
    <property type="project" value="UniProtKB-KW"/>
</dbReference>
<evidence type="ECO:0000256" key="13">
    <source>
        <dbReference type="ARBA" id="ARBA00075987"/>
    </source>
</evidence>
<comment type="subunit">
    <text evidence="3">Homodimer.</text>
</comment>
<evidence type="ECO:0000256" key="12">
    <source>
        <dbReference type="ARBA" id="ARBA00071289"/>
    </source>
</evidence>
<dbReference type="SUPFAM" id="SSF52972">
    <property type="entry name" value="ITPase-like"/>
    <property type="match status" value="1"/>
</dbReference>
<dbReference type="GO" id="GO:0005829">
    <property type="term" value="C:cytosol"/>
    <property type="evidence" value="ECO:0007669"/>
    <property type="project" value="TreeGrafter"/>
</dbReference>
<evidence type="ECO:0000256" key="1">
    <source>
        <dbReference type="ARBA" id="ARBA00001946"/>
    </source>
</evidence>
<dbReference type="GO" id="GO:0036222">
    <property type="term" value="F:XTP diphosphatase activity"/>
    <property type="evidence" value="ECO:0007669"/>
    <property type="project" value="UniProtKB-ARBA"/>
</dbReference>
<keyword evidence="4" id="KW-0479">Metal-binding</keyword>
<evidence type="ECO:0000256" key="3">
    <source>
        <dbReference type="ARBA" id="ARBA00011738"/>
    </source>
</evidence>
<dbReference type="FunFam" id="3.90.950.10:FF:000001">
    <property type="entry name" value="dITP/XTP pyrophosphatase"/>
    <property type="match status" value="1"/>
</dbReference>
<evidence type="ECO:0000256" key="11">
    <source>
        <dbReference type="ARBA" id="ARBA00066468"/>
    </source>
</evidence>
<dbReference type="EC" id="3.6.1.66" evidence="11"/>
<evidence type="ECO:0000256" key="7">
    <source>
        <dbReference type="ARBA" id="ARBA00022842"/>
    </source>
</evidence>
<comment type="catalytic activity">
    <reaction evidence="9">
        <text>dITP + H2O = dIMP + diphosphate + H(+)</text>
        <dbReference type="Rhea" id="RHEA:28342"/>
        <dbReference type="ChEBI" id="CHEBI:15377"/>
        <dbReference type="ChEBI" id="CHEBI:15378"/>
        <dbReference type="ChEBI" id="CHEBI:33019"/>
        <dbReference type="ChEBI" id="CHEBI:61194"/>
        <dbReference type="ChEBI" id="CHEBI:61382"/>
        <dbReference type="EC" id="3.6.1.66"/>
    </reaction>
</comment>
<sequence>MGKLVFASTNEGKIKEVCDIFSDTGIMIIPMKELGSIPEIEEDGLTFEDNAFKKAKIVFQKFGLPTIADDSGLSIEQLGGRPGVLSARYAGEGCSYSDNNEKVLNELSGLPEPHRAQFITMAIYFNGRAVQRAVGKLPGKIIHEFRGTNGFGYDPIFVPDGFDTTLAEMTMEEKNRISHRAKAFNELKEILLTTEV</sequence>
<dbReference type="GO" id="GO:0035870">
    <property type="term" value="F:dITP diphosphatase activity"/>
    <property type="evidence" value="ECO:0007669"/>
    <property type="project" value="UniProtKB-ARBA"/>
</dbReference>
<evidence type="ECO:0000256" key="9">
    <source>
        <dbReference type="ARBA" id="ARBA00051875"/>
    </source>
</evidence>
<dbReference type="CDD" id="cd00515">
    <property type="entry name" value="HAM1"/>
    <property type="match status" value="1"/>
</dbReference>
<dbReference type="InterPro" id="IPR029001">
    <property type="entry name" value="ITPase-like_fam"/>
</dbReference>
<dbReference type="NCBIfam" id="TIGR00042">
    <property type="entry name" value="RdgB/HAM1 family non-canonical purine NTP pyrophosphatase"/>
    <property type="match status" value="1"/>
</dbReference>
<dbReference type="InterPro" id="IPR020922">
    <property type="entry name" value="dITP/XTP_pyrophosphatase"/>
</dbReference>
<dbReference type="HAMAP" id="MF_01405">
    <property type="entry name" value="Non_canon_purine_NTPase"/>
    <property type="match status" value="1"/>
</dbReference>
<evidence type="ECO:0000256" key="14">
    <source>
        <dbReference type="ARBA" id="ARBA00078805"/>
    </source>
</evidence>
<name>A0A0W8FY72_9ZZZZ</name>
<dbReference type="GO" id="GO:0009146">
    <property type="term" value="P:purine nucleoside triphosphate catabolic process"/>
    <property type="evidence" value="ECO:0007669"/>
    <property type="project" value="UniProtKB-ARBA"/>
</dbReference>
<dbReference type="Gene3D" id="3.90.950.10">
    <property type="match status" value="1"/>
</dbReference>
<evidence type="ECO:0000256" key="4">
    <source>
        <dbReference type="ARBA" id="ARBA00022723"/>
    </source>
</evidence>
<comment type="similarity">
    <text evidence="2">Belongs to the HAM1 NTPase family.</text>
</comment>
<comment type="cofactor">
    <cofactor evidence="1">
        <name>Mg(2+)</name>
        <dbReference type="ChEBI" id="CHEBI:18420"/>
    </cofactor>
</comment>
<protein>
    <recommendedName>
        <fullName evidence="12">dITP/XTP pyrophosphatase</fullName>
        <ecNumber evidence="11">3.6.1.66</ecNumber>
    </recommendedName>
    <alternativeName>
        <fullName evidence="13">Non-canonical purine NTP pyrophosphatase</fullName>
    </alternativeName>
    <alternativeName>
        <fullName evidence="14">Non-standard purine NTP pyrophosphatase</fullName>
    </alternativeName>
    <alternativeName>
        <fullName evidence="16">Nucleoside-triphosphate diphosphatase</fullName>
    </alternativeName>
    <alternativeName>
        <fullName evidence="15">Nucleoside-triphosphate pyrophosphatase</fullName>
    </alternativeName>
</protein>
<proteinExistence type="inferred from homology"/>
<accession>A0A0W8FY72</accession>
<dbReference type="GO" id="GO:0036220">
    <property type="term" value="F:ITP diphosphatase activity"/>
    <property type="evidence" value="ECO:0007669"/>
    <property type="project" value="UniProtKB-EC"/>
</dbReference>
<keyword evidence="5" id="KW-0547">Nucleotide-binding</keyword>
<dbReference type="GO" id="GO:0017111">
    <property type="term" value="F:ribonucleoside triphosphate phosphatase activity"/>
    <property type="evidence" value="ECO:0007669"/>
    <property type="project" value="InterPro"/>
</dbReference>
<evidence type="ECO:0000256" key="8">
    <source>
        <dbReference type="ARBA" id="ARBA00023080"/>
    </source>
</evidence>
<evidence type="ECO:0000256" key="2">
    <source>
        <dbReference type="ARBA" id="ARBA00008023"/>
    </source>
</evidence>
<reference evidence="17" key="1">
    <citation type="journal article" date="2015" name="Proc. Natl. Acad. Sci. U.S.A.">
        <title>Networks of energetic and metabolic interactions define dynamics in microbial communities.</title>
        <authorList>
            <person name="Embree M."/>
            <person name="Liu J.K."/>
            <person name="Al-Bassam M.M."/>
            <person name="Zengler K."/>
        </authorList>
    </citation>
    <scope>NUCLEOTIDE SEQUENCE</scope>
</reference>
<keyword evidence="7" id="KW-0460">Magnesium</keyword>
<dbReference type="EMBL" id="LNQE01000587">
    <property type="protein sequence ID" value="KUG25861.1"/>
    <property type="molecule type" value="Genomic_DNA"/>
</dbReference>
<dbReference type="GO" id="GO:0000166">
    <property type="term" value="F:nucleotide binding"/>
    <property type="evidence" value="ECO:0007669"/>
    <property type="project" value="UniProtKB-KW"/>
</dbReference>
<dbReference type="PANTHER" id="PTHR11067:SF9">
    <property type="entry name" value="INOSINE TRIPHOSPHATE PYROPHOSPHATASE"/>
    <property type="match status" value="1"/>
</dbReference>
<gene>
    <name evidence="17" type="ORF">ASZ90_004306</name>
</gene>
<dbReference type="InterPro" id="IPR002637">
    <property type="entry name" value="RdgB/HAM1"/>
</dbReference>
<dbReference type="Pfam" id="PF01725">
    <property type="entry name" value="Ham1p_like"/>
    <property type="match status" value="1"/>
</dbReference>
<evidence type="ECO:0000313" key="17">
    <source>
        <dbReference type="EMBL" id="KUG25861.1"/>
    </source>
</evidence>
<dbReference type="GO" id="GO:0009117">
    <property type="term" value="P:nucleotide metabolic process"/>
    <property type="evidence" value="ECO:0007669"/>
    <property type="project" value="UniProtKB-KW"/>
</dbReference>
<evidence type="ECO:0000256" key="15">
    <source>
        <dbReference type="ARBA" id="ARBA00083186"/>
    </source>
</evidence>